<keyword evidence="3" id="KW-0813">Transport</keyword>
<evidence type="ECO:0000313" key="9">
    <source>
        <dbReference type="EMBL" id="RWR72460.1"/>
    </source>
</evidence>
<keyword evidence="10" id="KW-1185">Reference proteome</keyword>
<feature type="compositionally biased region" description="Low complexity" evidence="6">
    <location>
        <begin position="149"/>
        <end position="162"/>
    </location>
</feature>
<evidence type="ECO:0000259" key="8">
    <source>
        <dbReference type="PROSITE" id="PS50909"/>
    </source>
</evidence>
<feature type="region of interest" description="Disordered" evidence="6">
    <location>
        <begin position="500"/>
        <end position="572"/>
    </location>
</feature>
<dbReference type="GO" id="GO:0043130">
    <property type="term" value="F:ubiquitin binding"/>
    <property type="evidence" value="ECO:0007669"/>
    <property type="project" value="InterPro"/>
</dbReference>
<dbReference type="Pfam" id="PF03127">
    <property type="entry name" value="GAT"/>
    <property type="match status" value="1"/>
</dbReference>
<keyword evidence="5" id="KW-0472">Membrane</keyword>
<evidence type="ECO:0000256" key="1">
    <source>
        <dbReference type="ARBA" id="ARBA00004170"/>
    </source>
</evidence>
<dbReference type="InterPro" id="IPR004152">
    <property type="entry name" value="GAT_dom"/>
</dbReference>
<dbReference type="GO" id="GO:0005737">
    <property type="term" value="C:cytoplasm"/>
    <property type="evidence" value="ECO:0007669"/>
    <property type="project" value="UniProtKB-ARBA"/>
</dbReference>
<dbReference type="PANTHER" id="PTHR45898">
    <property type="entry name" value="TOM1-LIKE PROTEIN"/>
    <property type="match status" value="1"/>
</dbReference>
<feature type="region of interest" description="Disordered" evidence="6">
    <location>
        <begin position="734"/>
        <end position="769"/>
    </location>
</feature>
<dbReference type="SUPFAM" id="SSF89009">
    <property type="entry name" value="GAT-like domain"/>
    <property type="match status" value="1"/>
</dbReference>
<evidence type="ECO:0000256" key="5">
    <source>
        <dbReference type="ARBA" id="ARBA00023136"/>
    </source>
</evidence>
<dbReference type="InterPro" id="IPR038425">
    <property type="entry name" value="GAT_sf"/>
</dbReference>
<dbReference type="PANTHER" id="PTHR45898:SF4">
    <property type="entry name" value="TARGET OF MYB PROTEIN 1"/>
    <property type="match status" value="1"/>
</dbReference>
<evidence type="ECO:0000313" key="10">
    <source>
        <dbReference type="Proteomes" id="UP000283530"/>
    </source>
</evidence>
<dbReference type="STRING" id="337451.A0A3S3N477"/>
<comment type="similarity">
    <text evidence="2">Belongs to the TOM1 family.</text>
</comment>
<name>A0A3S3N477_9MAGN</name>
<organism evidence="9 10">
    <name type="scientific">Cinnamomum micranthum f. kanehirae</name>
    <dbReference type="NCBI Taxonomy" id="337451"/>
    <lineage>
        <taxon>Eukaryota</taxon>
        <taxon>Viridiplantae</taxon>
        <taxon>Streptophyta</taxon>
        <taxon>Embryophyta</taxon>
        <taxon>Tracheophyta</taxon>
        <taxon>Spermatophyta</taxon>
        <taxon>Magnoliopsida</taxon>
        <taxon>Magnoliidae</taxon>
        <taxon>Laurales</taxon>
        <taxon>Lauraceae</taxon>
        <taxon>Cinnamomum</taxon>
    </lineage>
</organism>
<gene>
    <name evidence="9" type="ORF">CKAN_00068300</name>
</gene>
<dbReference type="GO" id="GO:0035091">
    <property type="term" value="F:phosphatidylinositol binding"/>
    <property type="evidence" value="ECO:0007669"/>
    <property type="project" value="InterPro"/>
</dbReference>
<dbReference type="CDD" id="cd03561">
    <property type="entry name" value="VHS"/>
    <property type="match status" value="1"/>
</dbReference>
<evidence type="ECO:0000256" key="3">
    <source>
        <dbReference type="ARBA" id="ARBA00022448"/>
    </source>
</evidence>
<dbReference type="OrthoDB" id="2018246at2759"/>
<evidence type="ECO:0000256" key="2">
    <source>
        <dbReference type="ARBA" id="ARBA00007708"/>
    </source>
</evidence>
<proteinExistence type="inferred from homology"/>
<dbReference type="Gene3D" id="1.20.58.160">
    <property type="match status" value="1"/>
</dbReference>
<dbReference type="InterPro" id="IPR008942">
    <property type="entry name" value="ENTH_VHS"/>
</dbReference>
<dbReference type="Gene3D" id="1.25.40.90">
    <property type="match status" value="1"/>
</dbReference>
<feature type="domain" description="VHS" evidence="7">
    <location>
        <begin position="9"/>
        <end position="138"/>
    </location>
</feature>
<dbReference type="AlphaFoldDB" id="A0A3S3N477"/>
<dbReference type="PROSITE" id="PS50909">
    <property type="entry name" value="GAT"/>
    <property type="match status" value="1"/>
</dbReference>
<evidence type="ECO:0000256" key="6">
    <source>
        <dbReference type="SAM" id="MobiDB-lite"/>
    </source>
</evidence>
<dbReference type="FunFam" id="1.25.40.90:FF:000028">
    <property type="entry name" value="TOM1-like protein 2"/>
    <property type="match status" value="1"/>
</dbReference>
<dbReference type="InterPro" id="IPR002014">
    <property type="entry name" value="VHS_dom"/>
</dbReference>
<feature type="compositionally biased region" description="Low complexity" evidence="6">
    <location>
        <begin position="174"/>
        <end position="183"/>
    </location>
</feature>
<feature type="compositionally biased region" description="Low complexity" evidence="6">
    <location>
        <begin position="408"/>
        <end position="422"/>
    </location>
</feature>
<feature type="region of interest" description="Disordered" evidence="6">
    <location>
        <begin position="407"/>
        <end position="462"/>
    </location>
</feature>
<accession>A0A3S3N477</accession>
<dbReference type="EMBL" id="QPKB01000001">
    <property type="protein sequence ID" value="RWR72460.1"/>
    <property type="molecule type" value="Genomic_DNA"/>
</dbReference>
<dbReference type="Proteomes" id="UP000283530">
    <property type="component" value="Unassembled WGS sequence"/>
</dbReference>
<protein>
    <submittedName>
        <fullName evidence="9">TOM1-like protein 1 isoform X1</fullName>
    </submittedName>
</protein>
<feature type="compositionally biased region" description="Low complexity" evidence="6">
    <location>
        <begin position="748"/>
        <end position="759"/>
    </location>
</feature>
<dbReference type="GO" id="GO:0043328">
    <property type="term" value="P:protein transport to vacuole involved in ubiquitin-dependent protein catabolic process via the multivesicular body sorting pathway"/>
    <property type="evidence" value="ECO:0007669"/>
    <property type="project" value="InterPro"/>
</dbReference>
<keyword evidence="4" id="KW-0653">Protein transport</keyword>
<reference evidence="9 10" key="1">
    <citation type="journal article" date="2019" name="Nat. Plants">
        <title>Stout camphor tree genome fills gaps in understanding of flowering plant genome evolution.</title>
        <authorList>
            <person name="Chaw S.M."/>
            <person name="Liu Y.C."/>
            <person name="Wu Y.W."/>
            <person name="Wang H.Y."/>
            <person name="Lin C.I."/>
            <person name="Wu C.S."/>
            <person name="Ke H.M."/>
            <person name="Chang L.Y."/>
            <person name="Hsu C.Y."/>
            <person name="Yang H.T."/>
            <person name="Sudianto E."/>
            <person name="Hsu M.H."/>
            <person name="Wu K.P."/>
            <person name="Wang L.N."/>
            <person name="Leebens-Mack J.H."/>
            <person name="Tsai I.J."/>
        </authorList>
    </citation>
    <scope>NUCLEOTIDE SEQUENCE [LARGE SCALE GENOMIC DNA]</scope>
    <source>
        <strain evidence="10">cv. Chaw 1501</strain>
        <tissue evidence="9">Young leaves</tissue>
    </source>
</reference>
<sequence length="792" mass="86213">MVHPSVDRATSDLLIGPDWAMNVEICEILNRDPGQIKSVVKCLKRRIGNKNPKIQLLALTLLETVVKNCGDIVQMHVAEKDVLHEMVKIVKKKPDPHVKEKILILIDTWQEAFGGPRARHPQYFAAYQELLRAGAIFPQRPGRSAPVFTPSQTQPSTSHPQSLHNTDQQKEAPESSLASDLPPLSLSEIQNARGIMDVLAEMLTALDPGNREGLRQEVIVDLVEQCRAYKIRVVQLVNTTSDEELLCHGLQLNDDLQRVLIKYDALSSGVASQAEKPKTLQALVDIDDAAVTTQDKNQHQEGRSSSGPENQAPLQQLLLPAPPAPNGPAAPSAKMEPHIDLLSDDFFTPQADNSLALVPVSQPPTTTSPPSNQQNILALADMFSLDNSAPASLVAQSVHSPQLYHSTLQSQLQKQPLQPQEPVIYSNGSMQNTAQPQYEQSPYMQTAHSNPESDSSWNAQGTQSLDPQQQALVYGANTQSSGGLPPPPWEAQQMQSGYVGSEHLQSTQGMPPPQPMQSSQFAGMPPPQSMQSGHLVGLQPPPVQNGHQLMYSQPTQTGGFFPQQMQSGPSSGMYPQFMQSGSGPSGVNVMYPQQMQNGGGPSGVMYPQQMQITNGPSGGMYPQQMQSGNGPSAGIYPQQMHSSSGPPSGMYPQQLQSGQLTNMYPQSMQTGQFAFIHPQLMQGGQQQVGVYSQPMQSSPQMGMYSQPMQSGQPAGYLYDQVRGASFLEQRMHGLPMQDDSSGRYMNASYQSPSSGYQQPMRPAKPEDKLFGDLLDIAKTKPNKSNPSRVGSL</sequence>
<dbReference type="CDD" id="cd14231">
    <property type="entry name" value="GAT_GGA-like_plant"/>
    <property type="match status" value="1"/>
</dbReference>
<evidence type="ECO:0000256" key="4">
    <source>
        <dbReference type="ARBA" id="ARBA00022927"/>
    </source>
</evidence>
<dbReference type="PROSITE" id="PS50179">
    <property type="entry name" value="VHS"/>
    <property type="match status" value="1"/>
</dbReference>
<dbReference type="SUPFAM" id="SSF48464">
    <property type="entry name" value="ENTH/VHS domain"/>
    <property type="match status" value="1"/>
</dbReference>
<evidence type="ECO:0000259" key="7">
    <source>
        <dbReference type="PROSITE" id="PS50179"/>
    </source>
</evidence>
<feature type="compositionally biased region" description="Polar residues" evidence="6">
    <location>
        <begin position="426"/>
        <end position="462"/>
    </location>
</feature>
<dbReference type="SMART" id="SM00288">
    <property type="entry name" value="VHS"/>
    <property type="match status" value="1"/>
</dbReference>
<dbReference type="InterPro" id="IPR044836">
    <property type="entry name" value="TOL_plant"/>
</dbReference>
<comment type="subcellular location">
    <subcellularLocation>
        <location evidence="1">Membrane</location>
        <topology evidence="1">Peripheral membrane protein</topology>
    </subcellularLocation>
</comment>
<dbReference type="Pfam" id="PF00790">
    <property type="entry name" value="VHS"/>
    <property type="match status" value="1"/>
</dbReference>
<feature type="region of interest" description="Disordered" evidence="6">
    <location>
        <begin position="142"/>
        <end position="183"/>
    </location>
</feature>
<feature type="domain" description="GAT" evidence="8">
    <location>
        <begin position="180"/>
        <end position="268"/>
    </location>
</feature>
<dbReference type="GO" id="GO:0016020">
    <property type="term" value="C:membrane"/>
    <property type="evidence" value="ECO:0007669"/>
    <property type="project" value="UniProtKB-SubCell"/>
</dbReference>
<feature type="compositionally biased region" description="Polar residues" evidence="6">
    <location>
        <begin position="545"/>
        <end position="570"/>
    </location>
</feature>
<comment type="caution">
    <text evidence="9">The sequence shown here is derived from an EMBL/GenBank/DDBJ whole genome shotgun (WGS) entry which is preliminary data.</text>
</comment>